<dbReference type="GO" id="GO:0005737">
    <property type="term" value="C:cytoplasm"/>
    <property type="evidence" value="ECO:0007669"/>
    <property type="project" value="TreeGrafter"/>
</dbReference>
<dbReference type="PANTHER" id="PTHR48100:SF1">
    <property type="entry name" value="HISTIDINE PHOSPHATASE FAMILY PROTEIN-RELATED"/>
    <property type="match status" value="1"/>
</dbReference>
<dbReference type="InterPro" id="IPR050275">
    <property type="entry name" value="PGM_Phosphatase"/>
</dbReference>
<dbReference type="Pfam" id="PF00300">
    <property type="entry name" value="His_Phos_1"/>
    <property type="match status" value="1"/>
</dbReference>
<evidence type="ECO:0000313" key="1">
    <source>
        <dbReference type="EMBL" id="TFB13464.1"/>
    </source>
</evidence>
<dbReference type="SUPFAM" id="SSF53254">
    <property type="entry name" value="Phosphoglycerate mutase-like"/>
    <property type="match status" value="1"/>
</dbReference>
<dbReference type="CDD" id="cd07040">
    <property type="entry name" value="HP"/>
    <property type="match status" value="1"/>
</dbReference>
<dbReference type="RefSeq" id="WP_134341475.1">
    <property type="nucleotide sequence ID" value="NZ_SOPW01000025.1"/>
</dbReference>
<dbReference type="PANTHER" id="PTHR48100">
    <property type="entry name" value="BROAD-SPECIFICITY PHOSPHATASE YOR283W-RELATED"/>
    <property type="match status" value="1"/>
</dbReference>
<dbReference type="OrthoDB" id="2435937at2"/>
<organism evidence="1 2">
    <name type="scientific">Filobacillus milosensis</name>
    <dbReference type="NCBI Taxonomy" id="94137"/>
    <lineage>
        <taxon>Bacteria</taxon>
        <taxon>Bacillati</taxon>
        <taxon>Bacillota</taxon>
        <taxon>Bacilli</taxon>
        <taxon>Bacillales</taxon>
        <taxon>Bacillaceae</taxon>
        <taxon>Filobacillus</taxon>
    </lineage>
</organism>
<keyword evidence="2" id="KW-1185">Reference proteome</keyword>
<gene>
    <name evidence="1" type="ORF">E3U55_15945</name>
</gene>
<dbReference type="EMBL" id="SOPW01000025">
    <property type="protein sequence ID" value="TFB13464.1"/>
    <property type="molecule type" value="Genomic_DNA"/>
</dbReference>
<sequence>MELVFIRHGQGEHTVDLPQSLHISDPALTNEGKLQAMSLRNQFPLSQNDVVIISPLRRTLQTAHIWSEGINCRKIVSPFVSPRMFPQTPQSTTLPCDELLTKEKIKNVFNDFCIDGELPDEYWLSGINKTHEQEFSKIASRYLTWCKSTGKKRIYIVSHDGTITSYNQFITGRKLSRKDFPKETGWLKIDC</sequence>
<reference evidence="1 2" key="1">
    <citation type="submission" date="2019-03" db="EMBL/GenBank/DDBJ databases">
        <authorList>
            <person name="He R.-H."/>
        </authorList>
    </citation>
    <scope>NUCLEOTIDE SEQUENCE [LARGE SCALE GENOMIC DNA]</scope>
    <source>
        <strain evidence="2">SH 714</strain>
    </source>
</reference>
<dbReference type="SMART" id="SM00855">
    <property type="entry name" value="PGAM"/>
    <property type="match status" value="1"/>
</dbReference>
<proteinExistence type="predicted"/>
<dbReference type="Gene3D" id="3.40.50.1240">
    <property type="entry name" value="Phosphoglycerate mutase-like"/>
    <property type="match status" value="1"/>
</dbReference>
<dbReference type="InterPro" id="IPR029033">
    <property type="entry name" value="His_PPase_superfam"/>
</dbReference>
<accession>A0A4Y8IEA7</accession>
<protein>
    <submittedName>
        <fullName evidence="1">Histidine phosphatase family protein</fullName>
    </submittedName>
</protein>
<dbReference type="Proteomes" id="UP000297975">
    <property type="component" value="Unassembled WGS sequence"/>
</dbReference>
<dbReference type="AlphaFoldDB" id="A0A4Y8IEA7"/>
<comment type="caution">
    <text evidence="1">The sequence shown here is derived from an EMBL/GenBank/DDBJ whole genome shotgun (WGS) entry which is preliminary data.</text>
</comment>
<name>A0A4Y8IEA7_9BACI</name>
<dbReference type="GO" id="GO:0016791">
    <property type="term" value="F:phosphatase activity"/>
    <property type="evidence" value="ECO:0007669"/>
    <property type="project" value="TreeGrafter"/>
</dbReference>
<dbReference type="InterPro" id="IPR013078">
    <property type="entry name" value="His_Pase_superF_clade-1"/>
</dbReference>
<evidence type="ECO:0000313" key="2">
    <source>
        <dbReference type="Proteomes" id="UP000297975"/>
    </source>
</evidence>